<feature type="compositionally biased region" description="Basic and acidic residues" evidence="5">
    <location>
        <begin position="329"/>
        <end position="339"/>
    </location>
</feature>
<dbReference type="GO" id="GO:0005737">
    <property type="term" value="C:cytoplasm"/>
    <property type="evidence" value="ECO:0007669"/>
    <property type="project" value="TreeGrafter"/>
</dbReference>
<dbReference type="GO" id="GO:0000824">
    <property type="term" value="F:inositol-1,4,5,6-tetrakisphosphate 3-kinase activity"/>
    <property type="evidence" value="ECO:0007669"/>
    <property type="project" value="TreeGrafter"/>
</dbReference>
<reference evidence="6" key="2">
    <citation type="submission" date="2023-06" db="EMBL/GenBank/DDBJ databases">
        <authorList>
            <consortium name="Lawrence Berkeley National Laboratory"/>
            <person name="Mondo S.J."/>
            <person name="Hensen N."/>
            <person name="Bonometti L."/>
            <person name="Westerberg I."/>
            <person name="Brannstrom I.O."/>
            <person name="Guillou S."/>
            <person name="Cros-Aarteil S."/>
            <person name="Calhoun S."/>
            <person name="Haridas S."/>
            <person name="Kuo A."/>
            <person name="Pangilinan J."/>
            <person name="Riley R."/>
            <person name="Labutti K."/>
            <person name="Andreopoulos B."/>
            <person name="Lipzen A."/>
            <person name="Chen C."/>
            <person name="Yanf M."/>
            <person name="Daum C."/>
            <person name="Ng V."/>
            <person name="Clum A."/>
            <person name="Steindorff A."/>
            <person name="Ohm R."/>
            <person name="Martin F."/>
            <person name="Silar P."/>
            <person name="Natvig D."/>
            <person name="Lalanne C."/>
            <person name="Gautier V."/>
            <person name="Ament-Velasquez S.L."/>
            <person name="Kruys A."/>
            <person name="Hutchinson M.I."/>
            <person name="Powell A.J."/>
            <person name="Barry K."/>
            <person name="Miller A.N."/>
            <person name="Grigoriev I.V."/>
            <person name="Debuchy R."/>
            <person name="Gladieux P."/>
            <person name="Thoren M.H."/>
            <person name="Johannesson H."/>
        </authorList>
    </citation>
    <scope>NUCLEOTIDE SEQUENCE</scope>
    <source>
        <strain evidence="6">CBS 333.67</strain>
    </source>
</reference>
<feature type="region of interest" description="Disordered" evidence="5">
    <location>
        <begin position="1270"/>
        <end position="1293"/>
    </location>
</feature>
<dbReference type="SUPFAM" id="SSF56104">
    <property type="entry name" value="SAICAR synthase-like"/>
    <property type="match status" value="1"/>
</dbReference>
<dbReference type="GO" id="GO:0005634">
    <property type="term" value="C:nucleus"/>
    <property type="evidence" value="ECO:0007669"/>
    <property type="project" value="TreeGrafter"/>
</dbReference>
<dbReference type="GeneID" id="87881712"/>
<feature type="region of interest" description="Disordered" evidence="5">
    <location>
        <begin position="547"/>
        <end position="583"/>
    </location>
</feature>
<dbReference type="GO" id="GO:0046854">
    <property type="term" value="P:phosphatidylinositol phosphate biosynthetic process"/>
    <property type="evidence" value="ECO:0007669"/>
    <property type="project" value="TreeGrafter"/>
</dbReference>
<dbReference type="RefSeq" id="XP_062719782.1">
    <property type="nucleotide sequence ID" value="XM_062862883.1"/>
</dbReference>
<feature type="compositionally biased region" description="Low complexity" evidence="5">
    <location>
        <begin position="9"/>
        <end position="20"/>
    </location>
</feature>
<accession>A0AAJ0GQ04</accession>
<protein>
    <recommendedName>
        <fullName evidence="4">Kinase</fullName>
        <ecNumber evidence="4">2.7.-.-</ecNumber>
    </recommendedName>
</protein>
<feature type="region of interest" description="Disordered" evidence="5">
    <location>
        <begin position="1"/>
        <end position="82"/>
    </location>
</feature>
<feature type="compositionally biased region" description="Polar residues" evidence="5">
    <location>
        <begin position="871"/>
        <end position="883"/>
    </location>
</feature>
<keyword evidence="3 4" id="KW-0418">Kinase</keyword>
<feature type="region of interest" description="Disordered" evidence="5">
    <location>
        <begin position="94"/>
        <end position="185"/>
    </location>
</feature>
<feature type="region of interest" description="Disordered" evidence="5">
    <location>
        <begin position="995"/>
        <end position="1014"/>
    </location>
</feature>
<evidence type="ECO:0000313" key="7">
    <source>
        <dbReference type="Proteomes" id="UP001273166"/>
    </source>
</evidence>
<dbReference type="PANTHER" id="PTHR12400:SF21">
    <property type="entry name" value="KINASE"/>
    <property type="match status" value="1"/>
</dbReference>
<evidence type="ECO:0000256" key="4">
    <source>
        <dbReference type="RuleBase" id="RU363090"/>
    </source>
</evidence>
<feature type="compositionally biased region" description="Basic residues" evidence="5">
    <location>
        <begin position="824"/>
        <end position="835"/>
    </location>
</feature>
<comment type="similarity">
    <text evidence="1 4">Belongs to the inositol phosphokinase (IPK) family.</text>
</comment>
<feature type="region of interest" description="Disordered" evidence="5">
    <location>
        <begin position="489"/>
        <end position="517"/>
    </location>
</feature>
<feature type="compositionally biased region" description="Basic residues" evidence="5">
    <location>
        <begin position="919"/>
        <end position="935"/>
    </location>
</feature>
<sequence>MSNPPSPPENAAAPAAVSPARTAGDATNSVPEAEAPPPCPPAVPTQETGTLSSVPPLPPSTPPAQQGTPGTDPLVEQATVISAASHADPVKYARGPAILQRPHGPSLLTQALATARGIPRQHQPNNSPYPPQHPPELQESLSTDAEDRDPRHGSLTQADGNSLPLRLSPRKTTMPSATATSTAVASPLHGRIDLSEVNSVLNGHREFLTKTKGRTGSFEGTERERPGRWHTYSHDKAATNPLASPRLTDSPPPSQDEIAGENRGSEPRPQPRAWKTEHRVSMGPEKAWSIGAGDSTNSQDGQVEKSISEVLAGVEHNTRSRKASHSLRFFKEGLPEKGRRKDQRSALTPRDKSPPRGERLADIKEQTVDAETVEPQVLGDAGLSHQQQNRAPVPPTRSPEAKVTHGSAEDYFAQRHSETIRHVAAEPVLSQYEGDDGDHKVVESTESGQLLKPRGEGDLGVAAGESAEEGEDSGEEKISSAVFLPHQGLEQEQEHSPVPGIPQRVAPSRRHSRHDDFHPWLVKADEPETDDKGDDVDLESKVRPEAAEYASIAPEVASRQVDESAPVDEREPGVPSSRPSRPVSQYYEDAVHEHQLTPKQPLEAIELIPYKHQVGGHTTLWRFSRRAVCKQLNNRENEFYEKVEKYHRDLLAFLPRYIGVLNVTFQKQPRRKSTMRRDEAAPSGRPQAAPSEPAQLEGNGTANGEIASPSKESQNSDARVVSQSMQSSAAQIPTVTFADNQHILPRNLLQPAANLPSHLGRFRSASAYAQGTGGQDARATGNREELSRPGLQDRPNSWGATTVNKKLRNEVFNDAFLKQPIAIHRHRKGHQRVPRRALQQVLRPSGSDPSLIESHEKKAQAAASAVEESANPTGSSHMHSQSDLGRRLECCEDEEEAPKDVTGTSAPEPEILGESSPAQKRKRRYSGTGLRRKPKDVREGRGDLKYFAEADDAGYKGDREDAQQFEVFRASPERTAPEAETKAVEIPAAAPAPPVGPLGYSKIPRPVNPKEAQTQRDSRVEYFLLLEDLTAGMKRPCIMDLKMGTRQYGVDANPKKQKSQQGKCAKTTSRELGVRVCGLQVWDVKTQSYEFKDKYYGRELKKGAEFQAALTRFLYDGVDRASILRHIPTVLQKLDELEVIIKRLRGYRFYAASLLMFYDGDDTADNNNNNNNYYAEDSTTDFATDTEEASPYNSNNNNRRARHSRREIDFKMADFANCVTAGDLSARDRPCPPKHPDQPDRGFLRGLRSLRKYFLKIQRDTRAEMGLVAPSRQGDTISELDLEVTEDEGSVSE</sequence>
<feature type="compositionally biased region" description="Pro residues" evidence="5">
    <location>
        <begin position="34"/>
        <end position="43"/>
    </location>
</feature>
<proteinExistence type="inferred from homology"/>
<reference evidence="6" key="1">
    <citation type="journal article" date="2023" name="Mol. Phylogenet. Evol.">
        <title>Genome-scale phylogeny and comparative genomics of the fungal order Sordariales.</title>
        <authorList>
            <person name="Hensen N."/>
            <person name="Bonometti L."/>
            <person name="Westerberg I."/>
            <person name="Brannstrom I.O."/>
            <person name="Guillou S."/>
            <person name="Cros-Aarteil S."/>
            <person name="Calhoun S."/>
            <person name="Haridas S."/>
            <person name="Kuo A."/>
            <person name="Mondo S."/>
            <person name="Pangilinan J."/>
            <person name="Riley R."/>
            <person name="LaButti K."/>
            <person name="Andreopoulos B."/>
            <person name="Lipzen A."/>
            <person name="Chen C."/>
            <person name="Yan M."/>
            <person name="Daum C."/>
            <person name="Ng V."/>
            <person name="Clum A."/>
            <person name="Steindorff A."/>
            <person name="Ohm R.A."/>
            <person name="Martin F."/>
            <person name="Silar P."/>
            <person name="Natvig D.O."/>
            <person name="Lalanne C."/>
            <person name="Gautier V."/>
            <person name="Ament-Velasquez S.L."/>
            <person name="Kruys A."/>
            <person name="Hutchinson M.I."/>
            <person name="Powell A.J."/>
            <person name="Barry K."/>
            <person name="Miller A.N."/>
            <person name="Grigoriev I.V."/>
            <person name="Debuchy R."/>
            <person name="Gladieux P."/>
            <person name="Hiltunen Thoren M."/>
            <person name="Johannesson H."/>
        </authorList>
    </citation>
    <scope>NUCLEOTIDE SEQUENCE</scope>
    <source>
        <strain evidence="6">CBS 333.67</strain>
    </source>
</reference>
<dbReference type="GO" id="GO:0032958">
    <property type="term" value="P:inositol phosphate biosynthetic process"/>
    <property type="evidence" value="ECO:0007669"/>
    <property type="project" value="InterPro"/>
</dbReference>
<feature type="compositionally biased region" description="Low complexity" evidence="5">
    <location>
        <begin position="860"/>
        <end position="870"/>
    </location>
</feature>
<dbReference type="EC" id="2.7.-.-" evidence="4"/>
<name>A0AAJ0GQ04_9PEZI</name>
<dbReference type="Proteomes" id="UP001273166">
    <property type="component" value="Unassembled WGS sequence"/>
</dbReference>
<comment type="caution">
    <text evidence="6">The sequence shown here is derived from an EMBL/GenBank/DDBJ whole genome shotgun (WGS) entry which is preliminary data.</text>
</comment>
<dbReference type="PANTHER" id="PTHR12400">
    <property type="entry name" value="INOSITOL POLYPHOSPHATE KINASE"/>
    <property type="match status" value="1"/>
</dbReference>
<evidence type="ECO:0000256" key="1">
    <source>
        <dbReference type="ARBA" id="ARBA00007374"/>
    </source>
</evidence>
<feature type="region of interest" description="Disordered" evidence="5">
    <location>
        <begin position="824"/>
        <end position="942"/>
    </location>
</feature>
<dbReference type="Pfam" id="PF03770">
    <property type="entry name" value="IPK"/>
    <property type="match status" value="1"/>
</dbReference>
<feature type="compositionally biased region" description="Basic and acidic residues" evidence="5">
    <location>
        <begin position="412"/>
        <end position="424"/>
    </location>
</feature>
<organism evidence="6 7">
    <name type="scientific">Chaetomium strumarium</name>
    <dbReference type="NCBI Taxonomy" id="1170767"/>
    <lineage>
        <taxon>Eukaryota</taxon>
        <taxon>Fungi</taxon>
        <taxon>Dikarya</taxon>
        <taxon>Ascomycota</taxon>
        <taxon>Pezizomycotina</taxon>
        <taxon>Sordariomycetes</taxon>
        <taxon>Sordariomycetidae</taxon>
        <taxon>Sordariales</taxon>
        <taxon>Chaetomiaceae</taxon>
        <taxon>Chaetomium</taxon>
    </lineage>
</organism>
<feature type="region of interest" description="Disordered" evidence="5">
    <location>
        <begin position="768"/>
        <end position="799"/>
    </location>
</feature>
<evidence type="ECO:0000256" key="5">
    <source>
        <dbReference type="SAM" id="MobiDB-lite"/>
    </source>
</evidence>
<dbReference type="EMBL" id="JAUDZG010000005">
    <property type="protein sequence ID" value="KAK3304002.1"/>
    <property type="molecule type" value="Genomic_DNA"/>
</dbReference>
<feature type="compositionally biased region" description="Low complexity" evidence="5">
    <location>
        <begin position="573"/>
        <end position="583"/>
    </location>
</feature>
<feature type="region of interest" description="Disordered" evidence="5">
    <location>
        <begin position="211"/>
        <end position="477"/>
    </location>
</feature>
<feature type="region of interest" description="Disordered" evidence="5">
    <location>
        <begin position="668"/>
        <end position="725"/>
    </location>
</feature>
<evidence type="ECO:0000256" key="3">
    <source>
        <dbReference type="ARBA" id="ARBA00022777"/>
    </source>
</evidence>
<gene>
    <name evidence="6" type="ORF">B0T15DRAFT_226244</name>
</gene>
<keyword evidence="7" id="KW-1185">Reference proteome</keyword>
<dbReference type="Gene3D" id="3.30.470.160">
    <property type="entry name" value="Inositol polyphosphate kinase"/>
    <property type="match status" value="1"/>
</dbReference>
<evidence type="ECO:0000313" key="6">
    <source>
        <dbReference type="EMBL" id="KAK3304002.1"/>
    </source>
</evidence>
<dbReference type="GO" id="GO:0008440">
    <property type="term" value="F:inositol-1,4,5-trisphosphate 3-kinase activity"/>
    <property type="evidence" value="ECO:0007669"/>
    <property type="project" value="TreeGrafter"/>
</dbReference>
<evidence type="ECO:0000256" key="2">
    <source>
        <dbReference type="ARBA" id="ARBA00022679"/>
    </source>
</evidence>
<keyword evidence="2 4" id="KW-0808">Transferase</keyword>
<dbReference type="InterPro" id="IPR005522">
    <property type="entry name" value="IPK"/>
</dbReference>
<dbReference type="InterPro" id="IPR038286">
    <property type="entry name" value="IPK_sf"/>
</dbReference>
<feature type="compositionally biased region" description="Low complexity" evidence="5">
    <location>
        <begin position="172"/>
        <end position="185"/>
    </location>
</feature>
<feature type="compositionally biased region" description="Basic and acidic residues" evidence="5">
    <location>
        <begin position="349"/>
        <end position="367"/>
    </location>
</feature>
<feature type="compositionally biased region" description="Basic and acidic residues" evidence="5">
    <location>
        <begin position="220"/>
        <end position="237"/>
    </location>
</feature>
<feature type="compositionally biased region" description="Acidic residues" evidence="5">
    <location>
        <begin position="1278"/>
        <end position="1293"/>
    </location>
</feature>